<gene>
    <name evidence="1" type="ORF">MANES_14G116300</name>
</gene>
<name>A0A2C9ULX5_MANES</name>
<sequence length="41" mass="4863">MHEFIEIQRLMLLDLGCARKKKLGEATIPLRTKYEEGRDMK</sequence>
<dbReference type="AlphaFoldDB" id="A0A2C9ULX5"/>
<protein>
    <submittedName>
        <fullName evidence="1">Uncharacterized protein</fullName>
    </submittedName>
</protein>
<evidence type="ECO:0000313" key="1">
    <source>
        <dbReference type="EMBL" id="OAY31491.1"/>
    </source>
</evidence>
<reference evidence="1" key="1">
    <citation type="submission" date="2016-02" db="EMBL/GenBank/DDBJ databases">
        <title>WGS assembly of Manihot esculenta.</title>
        <authorList>
            <person name="Bredeson J.V."/>
            <person name="Prochnik S.E."/>
            <person name="Lyons J.B."/>
            <person name="Schmutz J."/>
            <person name="Grimwood J."/>
            <person name="Vrebalov J."/>
            <person name="Bart R.S."/>
            <person name="Amuge T."/>
            <person name="Ferguson M.E."/>
            <person name="Green R."/>
            <person name="Putnam N."/>
            <person name="Stites J."/>
            <person name="Rounsley S."/>
            <person name="Rokhsar D.S."/>
        </authorList>
    </citation>
    <scope>NUCLEOTIDE SEQUENCE [LARGE SCALE GENOMIC DNA]</scope>
    <source>
        <tissue evidence="1">Leaf</tissue>
    </source>
</reference>
<dbReference type="EMBL" id="CM004400">
    <property type="protein sequence ID" value="OAY31491.1"/>
    <property type="molecule type" value="Genomic_DNA"/>
</dbReference>
<accession>A0A2C9ULX5</accession>
<proteinExistence type="predicted"/>
<organism evidence="1">
    <name type="scientific">Manihot esculenta</name>
    <name type="common">Cassava</name>
    <name type="synonym">Jatropha manihot</name>
    <dbReference type="NCBI Taxonomy" id="3983"/>
    <lineage>
        <taxon>Eukaryota</taxon>
        <taxon>Viridiplantae</taxon>
        <taxon>Streptophyta</taxon>
        <taxon>Embryophyta</taxon>
        <taxon>Tracheophyta</taxon>
        <taxon>Spermatophyta</taxon>
        <taxon>Magnoliopsida</taxon>
        <taxon>eudicotyledons</taxon>
        <taxon>Gunneridae</taxon>
        <taxon>Pentapetalae</taxon>
        <taxon>rosids</taxon>
        <taxon>fabids</taxon>
        <taxon>Malpighiales</taxon>
        <taxon>Euphorbiaceae</taxon>
        <taxon>Crotonoideae</taxon>
        <taxon>Manihoteae</taxon>
        <taxon>Manihot</taxon>
    </lineage>
</organism>